<dbReference type="Pfam" id="PF01273">
    <property type="entry name" value="LBP_BPI_CETP"/>
    <property type="match status" value="1"/>
</dbReference>
<dbReference type="PANTHER" id="PTHR10504">
    <property type="entry name" value="BACTERICIDAL PERMEABILITY-INCREASING BPI PROTEIN-RELATED"/>
    <property type="match status" value="1"/>
</dbReference>
<dbReference type="Pfam" id="PF02886">
    <property type="entry name" value="LBP_BPI_CETP_C"/>
    <property type="match status" value="1"/>
</dbReference>
<protein>
    <submittedName>
        <fullName evidence="3">Bactericidal permeability-increasing -like</fullName>
    </submittedName>
</protein>
<dbReference type="EMBL" id="CACRXK020000427">
    <property type="protein sequence ID" value="CAB3981772.1"/>
    <property type="molecule type" value="Genomic_DNA"/>
</dbReference>
<dbReference type="OrthoDB" id="9938407at2759"/>
<accession>A0A7D9DBQ5</accession>
<evidence type="ECO:0000313" key="4">
    <source>
        <dbReference type="Proteomes" id="UP001152795"/>
    </source>
</evidence>
<dbReference type="SMART" id="SM00329">
    <property type="entry name" value="BPI2"/>
    <property type="match status" value="1"/>
</dbReference>
<proteinExistence type="inferred from homology"/>
<keyword evidence="4" id="KW-1185">Reference proteome</keyword>
<keyword evidence="2" id="KW-1015">Disulfide bond</keyword>
<dbReference type="InterPro" id="IPR032942">
    <property type="entry name" value="BPI/LBP/Plunc"/>
</dbReference>
<evidence type="ECO:0000256" key="1">
    <source>
        <dbReference type="ARBA" id="ARBA00007292"/>
    </source>
</evidence>
<name>A0A7D9DBQ5_PARCT</name>
<dbReference type="SMART" id="SM00328">
    <property type="entry name" value="BPI1"/>
    <property type="match status" value="1"/>
</dbReference>
<dbReference type="InterPro" id="IPR017942">
    <property type="entry name" value="Lipid-bd_serum_glycop_N"/>
</dbReference>
<dbReference type="Gene3D" id="3.15.20.10">
    <property type="entry name" value="Bactericidal permeability-increasing protein, domain 2"/>
    <property type="match status" value="1"/>
</dbReference>
<comment type="caution">
    <text evidence="3">The sequence shown here is derived from an EMBL/GenBank/DDBJ whole genome shotgun (WGS) entry which is preliminary data.</text>
</comment>
<comment type="similarity">
    <text evidence="1">Belongs to the BPI/LBP/Plunc superfamily. BPI/LBP family.</text>
</comment>
<dbReference type="InterPro" id="IPR001124">
    <property type="entry name" value="Lipid-bd_serum_glycop_C"/>
</dbReference>
<dbReference type="SUPFAM" id="SSF55394">
    <property type="entry name" value="Bactericidal permeability-increasing protein, BPI"/>
    <property type="match status" value="2"/>
</dbReference>
<sequence>MSWLYGTILLVLIGQTFGNGKPAVRVRVTQKGLDYAIDSAMKYAKTQLENYPLPDTKGKISNFAFDVNYAFSNMTVYNINITNKSLRPVPRKGLYTLLRNVDFDIKGKWKINLASWFTNSGTFSVAVQGMSVGILIHLGVNGDRLVVSDIKCASKLENIDIDLKSGQATSFLFSWIKGTMNSFVKSKIPKIACQEGKKAIKKNLNEQFAKFPVKQHLKKSVTLDYSVVKKPEYKTDAVDLFLKGEFQPSGGDRTWLHQPAGLSRDDSRDRMMYVTIMDHMINSASHAYYNQNAMRVQVAVKQMPQLFAKTRIPESYLSRINTGLGLIKQSACSTCDLHISLAAMSPPQIRTSHSGIHLTVHAMAKIYVVLPNNIKQWLDLETNVTATAIPKLNGTNLSTNITDFKINTKVLNQTVFTALSGRVAEMKRIVKEQIEKLLENGISAMEIPLPLSEKFQLVKPKISYGQGYMTLETDVLII</sequence>
<dbReference type="GO" id="GO:0005615">
    <property type="term" value="C:extracellular space"/>
    <property type="evidence" value="ECO:0007669"/>
    <property type="project" value="TreeGrafter"/>
</dbReference>
<dbReference type="Proteomes" id="UP001152795">
    <property type="component" value="Unassembled WGS sequence"/>
</dbReference>
<dbReference type="GO" id="GO:0008289">
    <property type="term" value="F:lipid binding"/>
    <property type="evidence" value="ECO:0007669"/>
    <property type="project" value="InterPro"/>
</dbReference>
<evidence type="ECO:0000256" key="2">
    <source>
        <dbReference type="ARBA" id="ARBA00023157"/>
    </source>
</evidence>
<evidence type="ECO:0000313" key="3">
    <source>
        <dbReference type="EMBL" id="CAB3981772.1"/>
    </source>
</evidence>
<dbReference type="PANTHER" id="PTHR10504:SF131">
    <property type="entry name" value="BPI2 DOMAIN-CONTAINING PROTEIN"/>
    <property type="match status" value="1"/>
</dbReference>
<organism evidence="3 4">
    <name type="scientific">Paramuricea clavata</name>
    <name type="common">Red gorgonian</name>
    <name type="synonym">Violescent sea-whip</name>
    <dbReference type="NCBI Taxonomy" id="317549"/>
    <lineage>
        <taxon>Eukaryota</taxon>
        <taxon>Metazoa</taxon>
        <taxon>Cnidaria</taxon>
        <taxon>Anthozoa</taxon>
        <taxon>Octocorallia</taxon>
        <taxon>Malacalcyonacea</taxon>
        <taxon>Plexauridae</taxon>
        <taxon>Paramuricea</taxon>
    </lineage>
</organism>
<gene>
    <name evidence="3" type="ORF">PACLA_8A001294</name>
</gene>
<dbReference type="AlphaFoldDB" id="A0A7D9DBQ5"/>
<dbReference type="InterPro" id="IPR017943">
    <property type="entry name" value="Bactericidal_perm-incr_a/b_dom"/>
</dbReference>
<dbReference type="Gene3D" id="3.15.10.10">
    <property type="entry name" value="Bactericidal permeability-increasing protein, domain 1"/>
    <property type="match status" value="1"/>
</dbReference>
<reference evidence="3" key="1">
    <citation type="submission" date="2020-04" db="EMBL/GenBank/DDBJ databases">
        <authorList>
            <person name="Alioto T."/>
            <person name="Alioto T."/>
            <person name="Gomez Garrido J."/>
        </authorList>
    </citation>
    <scope>NUCLEOTIDE SEQUENCE</scope>
    <source>
        <strain evidence="3">A484AB</strain>
    </source>
</reference>